<name>A0A250FSW7_9FLAO</name>
<reference evidence="4" key="1">
    <citation type="submission" date="2017-06" db="EMBL/GenBank/DDBJ databases">
        <title>Capnocytophaga spp. assemblies.</title>
        <authorList>
            <person name="Gulvik C.A."/>
        </authorList>
    </citation>
    <scope>NUCLEOTIDE SEQUENCE [LARGE SCALE GENOMIC DNA]</scope>
    <source>
        <strain evidence="4">H1496</strain>
    </source>
</reference>
<dbReference type="OrthoDB" id="9813550at2"/>
<accession>A0A250FSW7</accession>
<proteinExistence type="predicted"/>
<dbReference type="GeneID" id="84809517"/>
<sequence>MKYSLIIPVYNRPEEVKELLETIAAQTFAGDFETIVIEDGSTLSSREVVAEYTSRIAITYLEKENSGPGDSRNYGMERASGDYFIILDSDCLLPDHYLESVDEFLGRHYVDCFGGADAATEHFTPIQKAINYAMTSLLTTGGIRGNKRAVSKFEPRSFNMGLSRRAFQATGGFGRIHPGEDPDLTLRLWQKGFETAFVEEAFVYHKRRISWEKYFQQVKKFGQTRAILNRWHPQSRKIVHWFPTLFLIGFLLSLLLLFVGEWGFIFIYIAYFILIFFDSKRINHSSQIGYLSVWAVCLQFYAYGTGFLGATLRILSSKKSPEELFPKLFFKK</sequence>
<protein>
    <submittedName>
        <fullName evidence="3">Glycosyl transferase family 2</fullName>
    </submittedName>
</protein>
<dbReference type="RefSeq" id="WP_095911382.1">
    <property type="nucleotide sequence ID" value="NZ_CBDFDI010000020.1"/>
</dbReference>
<keyword evidence="1" id="KW-0812">Transmembrane</keyword>
<gene>
    <name evidence="3" type="ORF">CGC50_13310</name>
</gene>
<evidence type="ECO:0000259" key="2">
    <source>
        <dbReference type="Pfam" id="PF00535"/>
    </source>
</evidence>
<evidence type="ECO:0000313" key="3">
    <source>
        <dbReference type="EMBL" id="ATA88249.1"/>
    </source>
</evidence>
<dbReference type="InterPro" id="IPR050834">
    <property type="entry name" value="Glycosyltransf_2"/>
</dbReference>
<keyword evidence="1" id="KW-1133">Transmembrane helix</keyword>
<dbReference type="AlphaFoldDB" id="A0A250FSW7"/>
<dbReference type="GO" id="GO:0016740">
    <property type="term" value="F:transferase activity"/>
    <property type="evidence" value="ECO:0007669"/>
    <property type="project" value="UniProtKB-KW"/>
</dbReference>
<feature type="domain" description="Glycosyltransferase 2-like" evidence="2">
    <location>
        <begin position="4"/>
        <end position="167"/>
    </location>
</feature>
<dbReference type="SUPFAM" id="SSF53448">
    <property type="entry name" value="Nucleotide-diphospho-sugar transferases"/>
    <property type="match status" value="1"/>
</dbReference>
<dbReference type="EMBL" id="CP022386">
    <property type="protein sequence ID" value="ATA88249.1"/>
    <property type="molecule type" value="Genomic_DNA"/>
</dbReference>
<organism evidence="3 4">
    <name type="scientific">Capnocytophaga gingivalis</name>
    <dbReference type="NCBI Taxonomy" id="1017"/>
    <lineage>
        <taxon>Bacteria</taxon>
        <taxon>Pseudomonadati</taxon>
        <taxon>Bacteroidota</taxon>
        <taxon>Flavobacteriia</taxon>
        <taxon>Flavobacteriales</taxon>
        <taxon>Flavobacteriaceae</taxon>
        <taxon>Capnocytophaga</taxon>
    </lineage>
</organism>
<dbReference type="InterPro" id="IPR029044">
    <property type="entry name" value="Nucleotide-diphossugar_trans"/>
</dbReference>
<keyword evidence="3" id="KW-0808">Transferase</keyword>
<keyword evidence="1" id="KW-0472">Membrane</keyword>
<evidence type="ECO:0000313" key="4">
    <source>
        <dbReference type="Proteomes" id="UP000217250"/>
    </source>
</evidence>
<dbReference type="KEGG" id="cgh:CGC50_13310"/>
<dbReference type="Proteomes" id="UP000217250">
    <property type="component" value="Chromosome"/>
</dbReference>
<feature type="transmembrane region" description="Helical" evidence="1">
    <location>
        <begin position="291"/>
        <end position="315"/>
    </location>
</feature>
<dbReference type="PANTHER" id="PTHR43685">
    <property type="entry name" value="GLYCOSYLTRANSFERASE"/>
    <property type="match status" value="1"/>
</dbReference>
<feature type="transmembrane region" description="Helical" evidence="1">
    <location>
        <begin position="262"/>
        <end position="279"/>
    </location>
</feature>
<evidence type="ECO:0000256" key="1">
    <source>
        <dbReference type="SAM" id="Phobius"/>
    </source>
</evidence>
<dbReference type="Pfam" id="PF00535">
    <property type="entry name" value="Glycos_transf_2"/>
    <property type="match status" value="1"/>
</dbReference>
<dbReference type="PANTHER" id="PTHR43685:SF2">
    <property type="entry name" value="GLYCOSYLTRANSFERASE 2-LIKE DOMAIN-CONTAINING PROTEIN"/>
    <property type="match status" value="1"/>
</dbReference>
<dbReference type="InterPro" id="IPR001173">
    <property type="entry name" value="Glyco_trans_2-like"/>
</dbReference>
<dbReference type="Gene3D" id="3.90.550.10">
    <property type="entry name" value="Spore Coat Polysaccharide Biosynthesis Protein SpsA, Chain A"/>
    <property type="match status" value="1"/>
</dbReference>